<dbReference type="GO" id="GO:0005886">
    <property type="term" value="C:plasma membrane"/>
    <property type="evidence" value="ECO:0007669"/>
    <property type="project" value="UniProtKB-SubCell"/>
</dbReference>
<dbReference type="AlphaFoldDB" id="A0A8F4RRB2"/>
<evidence type="ECO:0000256" key="10">
    <source>
        <dbReference type="RuleBase" id="RU351113"/>
    </source>
</evidence>
<feature type="transmembrane region" description="Helical" evidence="10">
    <location>
        <begin position="37"/>
        <end position="61"/>
    </location>
</feature>
<evidence type="ECO:0000256" key="8">
    <source>
        <dbReference type="ARBA" id="ARBA00023170"/>
    </source>
</evidence>
<evidence type="ECO:0000256" key="9">
    <source>
        <dbReference type="ARBA" id="ARBA00023224"/>
    </source>
</evidence>
<keyword evidence="9 10" id="KW-0807">Transducer</keyword>
<keyword evidence="7 10" id="KW-0472">Membrane</keyword>
<dbReference type="EMBL" id="MW419333">
    <property type="protein sequence ID" value="QXE93198.1"/>
    <property type="molecule type" value="mRNA"/>
</dbReference>
<evidence type="ECO:0000256" key="3">
    <source>
        <dbReference type="ARBA" id="ARBA00022606"/>
    </source>
</evidence>
<dbReference type="PANTHER" id="PTHR21137">
    <property type="entry name" value="ODORANT RECEPTOR"/>
    <property type="match status" value="1"/>
</dbReference>
<evidence type="ECO:0000256" key="7">
    <source>
        <dbReference type="ARBA" id="ARBA00023136"/>
    </source>
</evidence>
<dbReference type="Pfam" id="PF02949">
    <property type="entry name" value="7tm_6"/>
    <property type="match status" value="1"/>
</dbReference>
<feature type="transmembrane region" description="Helical" evidence="10">
    <location>
        <begin position="377"/>
        <end position="401"/>
    </location>
</feature>
<accession>A0A8F4RRB2</accession>
<dbReference type="GO" id="GO:0004984">
    <property type="term" value="F:olfactory receptor activity"/>
    <property type="evidence" value="ECO:0007669"/>
    <property type="project" value="InterPro"/>
</dbReference>
<evidence type="ECO:0000256" key="6">
    <source>
        <dbReference type="ARBA" id="ARBA00022989"/>
    </source>
</evidence>
<comment type="caution">
    <text evidence="10">Lacks conserved residue(s) required for the propagation of feature annotation.</text>
</comment>
<evidence type="ECO:0000256" key="2">
    <source>
        <dbReference type="ARBA" id="ARBA00022475"/>
    </source>
</evidence>
<sequence length="407" mass="48529">MYPDIKFLRMSIIFSSLLGIFPWQFMFEGNEQYRRMYAAYSKIMLTAYIIFTITIYIQFVCLMREDTLRLDEIGRNVVIWLIYTMTVVRQLVIKIHPGFKKLLQHIIDTEKYLYSSQEHAVKKIYETYSKITTINLVRYLVLIACVLLLHLLRPFFTSDCIVINGNQTLELKMFPVASWFPFDDQKYFLAAYMINFVSSLLGASFTTYTDVIMYPLITYPVSQLKILHHILENVEDYQRKIKLQIPTENDNRIAFVTFRCCVNKHREIIKYMDYFNGSMGIFMVFDFIQSSLQFSSVVIQLLVVQASWWDWIFVTSFICYLFNRLLMYYYYANEVLLMSDNLSFAIWKTGWYDQPKQVKFMMQIFMLRLTRPLKFDIGPFGFMSLNTFIAILKASYSYIMLMHNTRD</sequence>
<keyword evidence="5 10" id="KW-0552">Olfaction</keyword>
<reference evidence="11" key="1">
    <citation type="submission" date="2020-12" db="EMBL/GenBank/DDBJ databases">
        <authorList>
            <person name="Wen X."/>
        </authorList>
    </citation>
    <scope>NUCLEOTIDE SEQUENCE</scope>
</reference>
<evidence type="ECO:0000256" key="1">
    <source>
        <dbReference type="ARBA" id="ARBA00004651"/>
    </source>
</evidence>
<keyword evidence="3 10" id="KW-0716">Sensory transduction</keyword>
<evidence type="ECO:0000256" key="5">
    <source>
        <dbReference type="ARBA" id="ARBA00022725"/>
    </source>
</evidence>
<feature type="transmembrane region" description="Helical" evidence="10">
    <location>
        <begin position="187"/>
        <end position="208"/>
    </location>
</feature>
<feature type="transmembrane region" description="Helical" evidence="10">
    <location>
        <begin position="136"/>
        <end position="156"/>
    </location>
</feature>
<keyword evidence="2" id="KW-1003">Cell membrane</keyword>
<feature type="transmembrane region" description="Helical" evidence="10">
    <location>
        <begin position="281"/>
        <end position="304"/>
    </location>
</feature>
<keyword evidence="6 10" id="KW-1133">Transmembrane helix</keyword>
<dbReference type="PANTHER" id="PTHR21137:SF35">
    <property type="entry name" value="ODORANT RECEPTOR 19A-RELATED"/>
    <property type="match status" value="1"/>
</dbReference>
<evidence type="ECO:0000313" key="11">
    <source>
        <dbReference type="EMBL" id="QXE93198.1"/>
    </source>
</evidence>
<organism evidence="11">
    <name type="scientific">Eucryptorrhynchus scrobiculatus</name>
    <name type="common">Snout weevil</name>
    <name type="synonym">Eucryptorrhynchus chinensis</name>
    <dbReference type="NCBI Taxonomy" id="1552824"/>
    <lineage>
        <taxon>Eukaryota</taxon>
        <taxon>Metazoa</taxon>
        <taxon>Ecdysozoa</taxon>
        <taxon>Arthropoda</taxon>
        <taxon>Hexapoda</taxon>
        <taxon>Insecta</taxon>
        <taxon>Pterygota</taxon>
        <taxon>Neoptera</taxon>
        <taxon>Endopterygota</taxon>
        <taxon>Coleoptera</taxon>
        <taxon>Polyphaga</taxon>
        <taxon>Cucujiformia</taxon>
        <taxon>Curculionidae</taxon>
        <taxon>Cryptorhynchinae</taxon>
        <taxon>Eucryptorrhynchus</taxon>
    </lineage>
</organism>
<dbReference type="GO" id="GO:0007165">
    <property type="term" value="P:signal transduction"/>
    <property type="evidence" value="ECO:0007669"/>
    <property type="project" value="UniProtKB-KW"/>
</dbReference>
<feature type="transmembrane region" description="Helical" evidence="10">
    <location>
        <begin position="311"/>
        <end position="331"/>
    </location>
</feature>
<dbReference type="GO" id="GO:0005549">
    <property type="term" value="F:odorant binding"/>
    <property type="evidence" value="ECO:0007669"/>
    <property type="project" value="InterPro"/>
</dbReference>
<name>A0A8F4RRB2_EUCSC</name>
<dbReference type="InterPro" id="IPR004117">
    <property type="entry name" value="7tm6_olfct_rcpt"/>
</dbReference>
<comment type="subcellular location">
    <subcellularLocation>
        <location evidence="1 10">Cell membrane</location>
        <topology evidence="1 10">Multi-pass membrane protein</topology>
    </subcellularLocation>
</comment>
<protein>
    <recommendedName>
        <fullName evidence="10">Odorant receptor</fullName>
    </recommendedName>
</protein>
<keyword evidence="8 10" id="KW-0675">Receptor</keyword>
<comment type="similarity">
    <text evidence="10">Belongs to the insect chemoreceptor superfamily. Heteromeric odorant receptor channel (TC 1.A.69) family.</text>
</comment>
<feature type="transmembrane region" description="Helical" evidence="10">
    <location>
        <begin position="73"/>
        <end position="93"/>
    </location>
</feature>
<proteinExistence type="evidence at transcript level"/>
<keyword evidence="4 10" id="KW-0812">Transmembrane</keyword>
<evidence type="ECO:0000256" key="4">
    <source>
        <dbReference type="ARBA" id="ARBA00022692"/>
    </source>
</evidence>
<feature type="transmembrane region" description="Helical" evidence="10">
    <location>
        <begin position="7"/>
        <end position="25"/>
    </location>
</feature>